<reference evidence="8 9" key="1">
    <citation type="journal article" date="2015" name="Nature">
        <title>rRNA introns, odd ribosomes, and small enigmatic genomes across a large radiation of phyla.</title>
        <authorList>
            <person name="Brown C.T."/>
            <person name="Hug L.A."/>
            <person name="Thomas B.C."/>
            <person name="Sharon I."/>
            <person name="Castelle C.J."/>
            <person name="Singh A."/>
            <person name="Wilkins M.J."/>
            <person name="Williams K.H."/>
            <person name="Banfield J.F."/>
        </authorList>
    </citation>
    <scope>NUCLEOTIDE SEQUENCE [LARGE SCALE GENOMIC DNA]</scope>
</reference>
<evidence type="ECO:0000313" key="8">
    <source>
        <dbReference type="EMBL" id="KKT82392.1"/>
    </source>
</evidence>
<dbReference type="NCBIfam" id="TIGR01573">
    <property type="entry name" value="cas2"/>
    <property type="match status" value="1"/>
</dbReference>
<dbReference type="Proteomes" id="UP000034032">
    <property type="component" value="Unassembled WGS sequence"/>
</dbReference>
<gene>
    <name evidence="8" type="ORF">UW79_C0007G0014</name>
</gene>
<evidence type="ECO:0000256" key="4">
    <source>
        <dbReference type="ARBA" id="ARBA00022801"/>
    </source>
</evidence>
<keyword evidence="2" id="KW-0479">Metal-binding</keyword>
<dbReference type="EMBL" id="LCJR01000007">
    <property type="protein sequence ID" value="KKT82392.1"/>
    <property type="molecule type" value="Genomic_DNA"/>
</dbReference>
<dbReference type="Gene3D" id="3.30.70.2650">
    <property type="match status" value="1"/>
</dbReference>
<evidence type="ECO:0000256" key="3">
    <source>
        <dbReference type="ARBA" id="ARBA00022759"/>
    </source>
</evidence>
<evidence type="ECO:0000256" key="5">
    <source>
        <dbReference type="ARBA" id="ARBA00022842"/>
    </source>
</evidence>
<evidence type="ECO:0000256" key="2">
    <source>
        <dbReference type="ARBA" id="ARBA00022723"/>
    </source>
</evidence>
<sequence>MFKILKAIGLAGACLIALGTHPRGAEIVIRLLSKEAKKREYKLKRQEFNKMLWYLRKKKYVEILDQEEEGIRVRITAKGEEKVKRFDFDNLKLEKPKEWDRKWRIVIFDIPDKRKVARNIFRDKLREMGFVMIQKSVWVSPWDCIDEILFLRTFLNIKSGVSIIVGEAVDEEFRLMRKFDISTKNATA</sequence>
<keyword evidence="1" id="KW-0540">Nuclease</keyword>
<dbReference type="GO" id="GO:0043571">
    <property type="term" value="P:maintenance of CRISPR repeat elements"/>
    <property type="evidence" value="ECO:0007669"/>
    <property type="project" value="InterPro"/>
</dbReference>
<proteinExistence type="predicted"/>
<keyword evidence="4" id="KW-0378">Hydrolase</keyword>
<dbReference type="GO" id="GO:0004521">
    <property type="term" value="F:RNA endonuclease activity"/>
    <property type="evidence" value="ECO:0007669"/>
    <property type="project" value="InterPro"/>
</dbReference>
<organism evidence="8 9">
    <name type="scientific">Candidatus Yanofskybacteria bacterium GW2011_GWA2_44_9</name>
    <dbReference type="NCBI Taxonomy" id="1619025"/>
    <lineage>
        <taxon>Bacteria</taxon>
        <taxon>Candidatus Yanofskyibacteriota</taxon>
    </lineage>
</organism>
<feature type="domain" description="Transcriptional repressor PaaX-like central Cas2-like" evidence="7">
    <location>
        <begin position="97"/>
        <end position="170"/>
    </location>
</feature>
<dbReference type="AlphaFoldDB" id="A0A0G1MNK9"/>
<protein>
    <recommendedName>
        <fullName evidence="7">Transcriptional repressor PaaX-like central Cas2-like domain-containing protein</fullName>
    </recommendedName>
</protein>
<dbReference type="SUPFAM" id="SSF143430">
    <property type="entry name" value="TTP0101/SSO1404-like"/>
    <property type="match status" value="1"/>
</dbReference>
<keyword evidence="5" id="KW-0460">Magnesium</keyword>
<evidence type="ECO:0000256" key="1">
    <source>
        <dbReference type="ARBA" id="ARBA00022722"/>
    </source>
</evidence>
<keyword evidence="3" id="KW-0255">Endonuclease</keyword>
<dbReference type="InterPro" id="IPR048846">
    <property type="entry name" value="PaaX-like_central"/>
</dbReference>
<evidence type="ECO:0000259" key="7">
    <source>
        <dbReference type="Pfam" id="PF20803"/>
    </source>
</evidence>
<accession>A0A0G1MNK9</accession>
<comment type="caution">
    <text evidence="8">The sequence shown here is derived from an EMBL/GenBank/DDBJ whole genome shotgun (WGS) entry which is preliminary data.</text>
</comment>
<evidence type="ECO:0000256" key="6">
    <source>
        <dbReference type="ARBA" id="ARBA00023118"/>
    </source>
</evidence>
<name>A0A0G1MNK9_9BACT</name>
<evidence type="ECO:0000313" key="9">
    <source>
        <dbReference type="Proteomes" id="UP000034032"/>
    </source>
</evidence>
<dbReference type="Pfam" id="PF20803">
    <property type="entry name" value="PaaX_M"/>
    <property type="match status" value="1"/>
</dbReference>
<dbReference type="InterPro" id="IPR021127">
    <property type="entry name" value="CRISPR_associated_Cas2"/>
</dbReference>
<keyword evidence="6" id="KW-0051">Antiviral defense</keyword>